<sequence>MDSLSSKASQNYSFYNNSSNFGIYGLFLCRGDVSNNTCRSCVSNATQEITTRCPSHKTAIIWYDECMLRYADVNFFGEVQISPRVLMWNVQNVNREWNSTSPDEPNYGARSLMYRLMDEALKKAVLFRADNETVSDESEQRYGLVQCSRDINTSSCSDCFTKLMDEVKNCCESKIGWRILAPSCNIRYENYSFFQQPAVPPPTPPPQPAVPPLTPSAQPPDKYRSLTTLSSFLYSDYFHAGESSDTREEKPEENGNKKR</sequence>
<keyword evidence="1" id="KW-0732">Signal</keyword>
<evidence type="ECO:0000313" key="5">
    <source>
        <dbReference type="EMBL" id="SPC88961.1"/>
    </source>
</evidence>
<evidence type="ECO:0000259" key="4">
    <source>
        <dbReference type="PROSITE" id="PS51473"/>
    </source>
</evidence>
<proteinExistence type="predicted"/>
<evidence type="ECO:0000256" key="2">
    <source>
        <dbReference type="ARBA" id="ARBA00022737"/>
    </source>
</evidence>
<dbReference type="AlphaFoldDB" id="A0A2N9FPV2"/>
<dbReference type="PANTHER" id="PTHR32099:SF31">
    <property type="entry name" value="PROTEIN KINASE DOMAIN-CONTAINING PROTEIN"/>
    <property type="match status" value="1"/>
</dbReference>
<dbReference type="PANTHER" id="PTHR32099">
    <property type="entry name" value="CYSTEINE-RICH REPEAT SECRETORY PROTEIN"/>
    <property type="match status" value="1"/>
</dbReference>
<dbReference type="CDD" id="cd23509">
    <property type="entry name" value="Gnk2-like"/>
    <property type="match status" value="2"/>
</dbReference>
<evidence type="ECO:0000256" key="3">
    <source>
        <dbReference type="SAM" id="MobiDB-lite"/>
    </source>
</evidence>
<feature type="domain" description="Gnk2-homologous" evidence="4">
    <location>
        <begin position="1"/>
        <end position="75"/>
    </location>
</feature>
<protein>
    <recommendedName>
        <fullName evidence="4">Gnk2-homologous domain-containing protein</fullName>
    </recommendedName>
</protein>
<dbReference type="EMBL" id="OIVN01001033">
    <property type="protein sequence ID" value="SPC88961.1"/>
    <property type="molecule type" value="Genomic_DNA"/>
</dbReference>
<dbReference type="InterPro" id="IPR038408">
    <property type="entry name" value="GNK2_sf"/>
</dbReference>
<dbReference type="PROSITE" id="PS51473">
    <property type="entry name" value="GNK2"/>
    <property type="match status" value="2"/>
</dbReference>
<gene>
    <name evidence="5" type="ORF">FSB_LOCUS16843</name>
</gene>
<accession>A0A2N9FPV2</accession>
<organism evidence="5">
    <name type="scientific">Fagus sylvatica</name>
    <name type="common">Beechnut</name>
    <dbReference type="NCBI Taxonomy" id="28930"/>
    <lineage>
        <taxon>Eukaryota</taxon>
        <taxon>Viridiplantae</taxon>
        <taxon>Streptophyta</taxon>
        <taxon>Embryophyta</taxon>
        <taxon>Tracheophyta</taxon>
        <taxon>Spermatophyta</taxon>
        <taxon>Magnoliopsida</taxon>
        <taxon>eudicotyledons</taxon>
        <taxon>Gunneridae</taxon>
        <taxon>Pentapetalae</taxon>
        <taxon>rosids</taxon>
        <taxon>fabids</taxon>
        <taxon>Fagales</taxon>
        <taxon>Fagaceae</taxon>
        <taxon>Fagus</taxon>
    </lineage>
</organism>
<feature type="compositionally biased region" description="Pro residues" evidence="3">
    <location>
        <begin position="198"/>
        <end position="218"/>
    </location>
</feature>
<reference evidence="5" key="1">
    <citation type="submission" date="2018-02" db="EMBL/GenBank/DDBJ databases">
        <authorList>
            <person name="Cohen D.B."/>
            <person name="Kent A.D."/>
        </authorList>
    </citation>
    <scope>NUCLEOTIDE SEQUENCE</scope>
</reference>
<name>A0A2N9FPV2_FAGSY</name>
<keyword evidence="2" id="KW-0677">Repeat</keyword>
<dbReference type="Pfam" id="PF01657">
    <property type="entry name" value="Stress-antifung"/>
    <property type="match status" value="2"/>
</dbReference>
<feature type="region of interest" description="Disordered" evidence="3">
    <location>
        <begin position="197"/>
        <end position="223"/>
    </location>
</feature>
<dbReference type="Gene3D" id="3.30.430.20">
    <property type="entry name" value="Gnk2 domain, C-X8-C-X2-C motif"/>
    <property type="match status" value="2"/>
</dbReference>
<evidence type="ECO:0000256" key="1">
    <source>
        <dbReference type="ARBA" id="ARBA00022729"/>
    </source>
</evidence>
<feature type="domain" description="Gnk2-homologous" evidence="4">
    <location>
        <begin position="87"/>
        <end position="193"/>
    </location>
</feature>
<dbReference type="InterPro" id="IPR002902">
    <property type="entry name" value="GNK2"/>
</dbReference>